<feature type="transmembrane region" description="Helical" evidence="10">
    <location>
        <begin position="182"/>
        <end position="203"/>
    </location>
</feature>
<dbReference type="InterPro" id="IPR007348">
    <property type="entry name" value="CopC_dom"/>
</dbReference>
<feature type="domain" description="Copper resistance protein D" evidence="13">
    <location>
        <begin position="332"/>
        <end position="417"/>
    </location>
</feature>
<evidence type="ECO:0000313" key="14">
    <source>
        <dbReference type="EMBL" id="MER6983177.1"/>
    </source>
</evidence>
<dbReference type="Gene3D" id="2.60.40.1220">
    <property type="match status" value="1"/>
</dbReference>
<feature type="signal peptide" evidence="11">
    <location>
        <begin position="1"/>
        <end position="25"/>
    </location>
</feature>
<dbReference type="PANTHER" id="PTHR34820">
    <property type="entry name" value="INNER MEMBRANE PROTEIN YEBZ"/>
    <property type="match status" value="1"/>
</dbReference>
<name>A0ABV1WG62_9ACTN</name>
<keyword evidence="8 10" id="KW-0472">Membrane</keyword>
<dbReference type="InterPro" id="IPR032694">
    <property type="entry name" value="CopC/D"/>
</dbReference>
<keyword evidence="15" id="KW-1185">Reference proteome</keyword>
<dbReference type="InterPro" id="IPR008457">
    <property type="entry name" value="Cu-R_CopD_dom"/>
</dbReference>
<proteinExistence type="predicted"/>
<feature type="chain" id="PRO_5047536726" evidence="11">
    <location>
        <begin position="26"/>
        <end position="425"/>
    </location>
</feature>
<feature type="transmembrane region" description="Helical" evidence="10">
    <location>
        <begin position="369"/>
        <end position="389"/>
    </location>
</feature>
<organism evidence="14 15">
    <name type="scientific">Streptomyces carpinensis</name>
    <dbReference type="NCBI Taxonomy" id="66369"/>
    <lineage>
        <taxon>Bacteria</taxon>
        <taxon>Bacillati</taxon>
        <taxon>Actinomycetota</taxon>
        <taxon>Actinomycetes</taxon>
        <taxon>Kitasatosporales</taxon>
        <taxon>Streptomycetaceae</taxon>
        <taxon>Streptomyces</taxon>
    </lineage>
</organism>
<feature type="transmembrane region" description="Helical" evidence="10">
    <location>
        <begin position="340"/>
        <end position="357"/>
    </location>
</feature>
<evidence type="ECO:0000259" key="12">
    <source>
        <dbReference type="Pfam" id="PF04234"/>
    </source>
</evidence>
<feature type="transmembrane region" description="Helical" evidence="10">
    <location>
        <begin position="151"/>
        <end position="170"/>
    </location>
</feature>
<protein>
    <submittedName>
        <fullName evidence="14">Copper resistance protein CopC</fullName>
    </submittedName>
</protein>
<comment type="caution">
    <text evidence="14">The sequence shown here is derived from an EMBL/GenBank/DDBJ whole genome shotgun (WGS) entry which is preliminary data.</text>
</comment>
<gene>
    <name evidence="14" type="ORF">ABT317_41020</name>
</gene>
<feature type="transmembrane region" description="Helical" evidence="10">
    <location>
        <begin position="255"/>
        <end position="277"/>
    </location>
</feature>
<comment type="subcellular location">
    <subcellularLocation>
        <location evidence="1">Cell membrane</location>
        <topology evidence="1">Multi-pass membrane protein</topology>
    </subcellularLocation>
</comment>
<evidence type="ECO:0000256" key="1">
    <source>
        <dbReference type="ARBA" id="ARBA00004651"/>
    </source>
</evidence>
<feature type="region of interest" description="Disordered" evidence="9">
    <location>
        <begin position="406"/>
        <end position="425"/>
    </location>
</feature>
<keyword evidence="4" id="KW-0479">Metal-binding</keyword>
<evidence type="ECO:0000256" key="10">
    <source>
        <dbReference type="SAM" id="Phobius"/>
    </source>
</evidence>
<dbReference type="InterPro" id="IPR014756">
    <property type="entry name" value="Ig_E-set"/>
</dbReference>
<feature type="non-terminal residue" evidence="14">
    <location>
        <position position="425"/>
    </location>
</feature>
<keyword evidence="6 10" id="KW-1133">Transmembrane helix</keyword>
<evidence type="ECO:0000256" key="3">
    <source>
        <dbReference type="ARBA" id="ARBA00022692"/>
    </source>
</evidence>
<sequence length="425" mass="43680">MTRRLALLGAVLLLLVLGGAGPASAHAVLRSSDPADGTVLKSAPDSVTLAFSESVGLLDDSFRLFDPAGRRVHTGEARHAPDHPDTAEVAFPAGLGQGTFTVAWRVVSADSHPVSGAFTFSVGKPSPTSAAIGTGRNENPVTGGLHELARYAAYGAAALLIGTAAFVLLCRPPDPGPLRRPLAAGWWTLLGSTVVLLVLRAPYETGAGPASALDVPALTHTLTTRPGLVLLARLALLAPTAAFLVRLYRRGAGQAALTTLAMGTALALALALTWAASDHASAGIQVPLAMTSSVLHLLAMAVWLGGLMALLTTLQGATADPRGTGDGSGPSATVARFSRVAFLAVTVLVVTGLYQSWRGLGSWAALTDTTYGRLLLVKLAAVALLLAAAGRSRRWTARLVTAERAEKAGRTRGAGRTAVREEASQ</sequence>
<feature type="transmembrane region" description="Helical" evidence="10">
    <location>
        <begin position="297"/>
        <end position="319"/>
    </location>
</feature>
<keyword evidence="3 10" id="KW-0812">Transmembrane</keyword>
<dbReference type="SUPFAM" id="SSF81296">
    <property type="entry name" value="E set domains"/>
    <property type="match status" value="1"/>
</dbReference>
<feature type="domain" description="CopC" evidence="12">
    <location>
        <begin position="26"/>
        <end position="122"/>
    </location>
</feature>
<keyword evidence="7" id="KW-0186">Copper</keyword>
<accession>A0ABV1WG62</accession>
<dbReference type="Pfam" id="PF05425">
    <property type="entry name" value="CopD"/>
    <property type="match status" value="1"/>
</dbReference>
<evidence type="ECO:0000256" key="5">
    <source>
        <dbReference type="ARBA" id="ARBA00022729"/>
    </source>
</evidence>
<feature type="transmembrane region" description="Helical" evidence="10">
    <location>
        <begin position="228"/>
        <end position="248"/>
    </location>
</feature>
<dbReference type="Pfam" id="PF04234">
    <property type="entry name" value="CopC"/>
    <property type="match status" value="1"/>
</dbReference>
<keyword evidence="5 11" id="KW-0732">Signal</keyword>
<dbReference type="PANTHER" id="PTHR34820:SF4">
    <property type="entry name" value="INNER MEMBRANE PROTEIN YEBZ"/>
    <property type="match status" value="1"/>
</dbReference>
<evidence type="ECO:0000313" key="15">
    <source>
        <dbReference type="Proteomes" id="UP001458415"/>
    </source>
</evidence>
<evidence type="ECO:0000256" key="9">
    <source>
        <dbReference type="SAM" id="MobiDB-lite"/>
    </source>
</evidence>
<dbReference type="InterPro" id="IPR014755">
    <property type="entry name" value="Cu-Rt/internalin_Ig-like"/>
</dbReference>
<keyword evidence="2" id="KW-1003">Cell membrane</keyword>
<evidence type="ECO:0000256" key="6">
    <source>
        <dbReference type="ARBA" id="ARBA00022989"/>
    </source>
</evidence>
<evidence type="ECO:0000256" key="8">
    <source>
        <dbReference type="ARBA" id="ARBA00023136"/>
    </source>
</evidence>
<dbReference type="Proteomes" id="UP001458415">
    <property type="component" value="Unassembled WGS sequence"/>
</dbReference>
<evidence type="ECO:0000259" key="13">
    <source>
        <dbReference type="Pfam" id="PF05425"/>
    </source>
</evidence>
<evidence type="ECO:0000256" key="7">
    <source>
        <dbReference type="ARBA" id="ARBA00023008"/>
    </source>
</evidence>
<evidence type="ECO:0000256" key="4">
    <source>
        <dbReference type="ARBA" id="ARBA00022723"/>
    </source>
</evidence>
<evidence type="ECO:0000256" key="11">
    <source>
        <dbReference type="SAM" id="SignalP"/>
    </source>
</evidence>
<evidence type="ECO:0000256" key="2">
    <source>
        <dbReference type="ARBA" id="ARBA00022475"/>
    </source>
</evidence>
<reference evidence="14 15" key="1">
    <citation type="submission" date="2024-06" db="EMBL/GenBank/DDBJ databases">
        <title>The Natural Products Discovery Center: Release of the First 8490 Sequenced Strains for Exploring Actinobacteria Biosynthetic Diversity.</title>
        <authorList>
            <person name="Kalkreuter E."/>
            <person name="Kautsar S.A."/>
            <person name="Yang D."/>
            <person name="Bader C.D."/>
            <person name="Teijaro C.N."/>
            <person name="Fluegel L."/>
            <person name="Davis C.M."/>
            <person name="Simpson J.R."/>
            <person name="Lauterbach L."/>
            <person name="Steele A.D."/>
            <person name="Gui C."/>
            <person name="Meng S."/>
            <person name="Li G."/>
            <person name="Viehrig K."/>
            <person name="Ye F."/>
            <person name="Su P."/>
            <person name="Kiefer A.F."/>
            <person name="Nichols A."/>
            <person name="Cepeda A.J."/>
            <person name="Yan W."/>
            <person name="Fan B."/>
            <person name="Jiang Y."/>
            <person name="Adhikari A."/>
            <person name="Zheng C.-J."/>
            <person name="Schuster L."/>
            <person name="Cowan T.M."/>
            <person name="Smanski M.J."/>
            <person name="Chevrette M.G."/>
            <person name="De Carvalho L.P.S."/>
            <person name="Shen B."/>
        </authorList>
    </citation>
    <scope>NUCLEOTIDE SEQUENCE [LARGE SCALE GENOMIC DNA]</scope>
    <source>
        <strain evidence="14 15">NPDC000634</strain>
    </source>
</reference>
<dbReference type="EMBL" id="JBEPCU010001276">
    <property type="protein sequence ID" value="MER6983177.1"/>
    <property type="molecule type" value="Genomic_DNA"/>
</dbReference>